<dbReference type="GO" id="GO:0005525">
    <property type="term" value="F:GTP binding"/>
    <property type="evidence" value="ECO:0007669"/>
    <property type="project" value="UniProtKB-KW"/>
</dbReference>
<dbReference type="Pfam" id="PF04548">
    <property type="entry name" value="AIG1"/>
    <property type="match status" value="3"/>
</dbReference>
<accession>A0A3Q1I7X3</accession>
<dbReference type="FunFam" id="3.40.50.300:FF:000366">
    <property type="entry name" value="GTPase, IMAP family member 2"/>
    <property type="match status" value="1"/>
</dbReference>
<dbReference type="Proteomes" id="UP000265040">
    <property type="component" value="Chromosome 9"/>
</dbReference>
<dbReference type="InterPro" id="IPR027417">
    <property type="entry name" value="P-loop_NTPase"/>
</dbReference>
<feature type="coiled-coil region" evidence="4">
    <location>
        <begin position="767"/>
        <end position="828"/>
    </location>
</feature>
<dbReference type="InParanoid" id="A0A3Q1I7X3"/>
<dbReference type="Ensembl" id="ENSATET00000016543.3">
    <property type="protein sequence ID" value="ENSATEP00000016285.3"/>
    <property type="gene ID" value="ENSATEG00000011330.3"/>
</dbReference>
<dbReference type="PROSITE" id="PS51720">
    <property type="entry name" value="G_AIG1"/>
    <property type="match status" value="1"/>
</dbReference>
<evidence type="ECO:0000256" key="2">
    <source>
        <dbReference type="ARBA" id="ARBA00022741"/>
    </source>
</evidence>
<dbReference type="InterPro" id="IPR006703">
    <property type="entry name" value="G_AIG1"/>
</dbReference>
<organism evidence="7 8">
    <name type="scientific">Anabas testudineus</name>
    <name type="common">Climbing perch</name>
    <name type="synonym">Anthias testudineus</name>
    <dbReference type="NCBI Taxonomy" id="64144"/>
    <lineage>
        <taxon>Eukaryota</taxon>
        <taxon>Metazoa</taxon>
        <taxon>Chordata</taxon>
        <taxon>Craniata</taxon>
        <taxon>Vertebrata</taxon>
        <taxon>Euteleostomi</taxon>
        <taxon>Actinopterygii</taxon>
        <taxon>Neopterygii</taxon>
        <taxon>Teleostei</taxon>
        <taxon>Neoteleostei</taxon>
        <taxon>Acanthomorphata</taxon>
        <taxon>Anabantaria</taxon>
        <taxon>Anabantiformes</taxon>
        <taxon>Anabantoidei</taxon>
        <taxon>Anabantidae</taxon>
        <taxon>Anabas</taxon>
    </lineage>
</organism>
<evidence type="ECO:0000313" key="7">
    <source>
        <dbReference type="Ensembl" id="ENSATEP00000016285.3"/>
    </source>
</evidence>
<reference evidence="7" key="3">
    <citation type="submission" date="2025-09" db="UniProtKB">
        <authorList>
            <consortium name="Ensembl"/>
        </authorList>
    </citation>
    <scope>IDENTIFICATION</scope>
</reference>
<feature type="region of interest" description="Disordered" evidence="5">
    <location>
        <begin position="694"/>
        <end position="717"/>
    </location>
</feature>
<name>A0A3Q1I7X3_ANATE</name>
<protein>
    <recommendedName>
        <fullName evidence="6">AIG1-type G domain-containing protein</fullName>
    </recommendedName>
</protein>
<dbReference type="CDD" id="cd01852">
    <property type="entry name" value="AIG1"/>
    <property type="match status" value="1"/>
</dbReference>
<dbReference type="GeneTree" id="ENSGT00940000164100"/>
<dbReference type="InterPro" id="IPR045058">
    <property type="entry name" value="GIMA/IAN/Toc"/>
</dbReference>
<proteinExistence type="inferred from homology"/>
<evidence type="ECO:0000256" key="3">
    <source>
        <dbReference type="ARBA" id="ARBA00023134"/>
    </source>
</evidence>
<evidence type="ECO:0000256" key="4">
    <source>
        <dbReference type="SAM" id="Coils"/>
    </source>
</evidence>
<keyword evidence="2" id="KW-0547">Nucleotide-binding</keyword>
<evidence type="ECO:0000259" key="6">
    <source>
        <dbReference type="PROSITE" id="PS51720"/>
    </source>
</evidence>
<dbReference type="AlphaFoldDB" id="A0A3Q1I7X3"/>
<dbReference type="SUPFAM" id="SSF52540">
    <property type="entry name" value="P-loop containing nucleoside triphosphate hydrolases"/>
    <property type="match status" value="2"/>
</dbReference>
<dbReference type="Gene3D" id="3.40.50.300">
    <property type="entry name" value="P-loop containing nucleotide triphosphate hydrolases"/>
    <property type="match status" value="3"/>
</dbReference>
<sequence length="950" mass="112395">MSESQVEFMSHEMAASRYELRILVFGKSHDEKTKLSALITETKHFPHQKVSKQFDHFHGVWRKNPFTLVRTADIFSLPVEKVRHEMKKCVAHCPPGPNLLLLLVKPSDFTEEDRNRLKFIMGFFAQDAFKYSLIIITQSHRGTFLVNQLIRQCTEQHRINFDENDYSENDLQELMEKMENVVSKNRGQYLTFNEENDHMVEPKYEKQTNKHLNLVLCGRHEAWKTSVANAILRKRRLGPPADLQCVKNEAQVFGHQISLVELPTLYGKPQETAKQESFRSVTLCEPEGVHAFILVLPLDPPTDEDKREIETIQQTFSRIVNDFTVILFPVETNPNAQLVLRLLEENRDIQKIIQSCGERYAILNIKDEQQVSELVETVEKMRVVGSKGFTKKQMAAPRLNKVTRHESLLKMAGYKYEKRQWVKGVQCSLRMVLIGKTGCGKSATGNTILGRECFSSKVSQKSVTQSCQKETGEIDGRAVAMVDTPGLFDTSLSNEDVKRELMKCVSLLSPGPHVFLLVLQIGRITQEEKESVELIKMFFGKKSEDFIIVIFTRGDDLKNQTIESYIEEDGETFLKNLTIDCSGRYQVFNNNDQKNRSQVSQLMTKVESMISKNGSRYYTSDMFQEAEAAIQMKMQRIMKEKEGEIQKEESDLKKQHEDMQAEKKKKAEQERVQRAKLVKEKEQKIMKEWERRQIEKEKREEEERNKKKQEELKQHDWEQQIQALDTKLKHESEKKALAERMLLIQSRDKMKKEQEAWEKERQEWWEKRKQEAERQQEEEQRLRELKEEYEQEKGLYESKRKEEDRIRREQEEREWKKVQENYKKQLEEIWKRNEEQARKQAEQSCDFRHIYAEVLTTDTEEYGREMEDMKQKQQKQKDFMLTQLTRNKVYKRDFNKLKKKQEKEMNELKLSSDKEDMIKEIAKLQKRHEDEIDIWIREHVRKATNSCSIL</sequence>
<dbReference type="PANTHER" id="PTHR10903:SF170">
    <property type="entry name" value="GTPASE IMAP FAMILY MEMBER 7"/>
    <property type="match status" value="1"/>
</dbReference>
<keyword evidence="3" id="KW-0342">GTP-binding</keyword>
<keyword evidence="8" id="KW-1185">Reference proteome</keyword>
<feature type="domain" description="AIG1-type G" evidence="6">
    <location>
        <begin position="426"/>
        <end position="627"/>
    </location>
</feature>
<evidence type="ECO:0000256" key="1">
    <source>
        <dbReference type="ARBA" id="ARBA00008535"/>
    </source>
</evidence>
<keyword evidence="4" id="KW-0175">Coiled coil</keyword>
<comment type="similarity">
    <text evidence="1">Belongs to the TRAFAC class TrmE-Era-EngA-EngB-Septin-like GTPase superfamily. AIG1/Toc34/Toc159-like paraseptin GTPase family. IAN subfamily.</text>
</comment>
<feature type="region of interest" description="Disordered" evidence="5">
    <location>
        <begin position="641"/>
        <end position="672"/>
    </location>
</feature>
<reference evidence="7" key="1">
    <citation type="submission" date="2021-04" db="EMBL/GenBank/DDBJ databases">
        <authorList>
            <consortium name="Wellcome Sanger Institute Data Sharing"/>
        </authorList>
    </citation>
    <scope>NUCLEOTIDE SEQUENCE [LARGE SCALE GENOMIC DNA]</scope>
</reference>
<reference evidence="7" key="2">
    <citation type="submission" date="2025-08" db="UniProtKB">
        <authorList>
            <consortium name="Ensembl"/>
        </authorList>
    </citation>
    <scope>IDENTIFICATION</scope>
</reference>
<evidence type="ECO:0000313" key="8">
    <source>
        <dbReference type="Proteomes" id="UP000265040"/>
    </source>
</evidence>
<dbReference type="PANTHER" id="PTHR10903">
    <property type="entry name" value="GTPASE, IMAP FAMILY MEMBER-RELATED"/>
    <property type="match status" value="1"/>
</dbReference>
<evidence type="ECO:0000256" key="5">
    <source>
        <dbReference type="SAM" id="MobiDB-lite"/>
    </source>
</evidence>
<dbReference type="STRING" id="64144.ENSATEP00000016285"/>